<evidence type="ECO:0000313" key="1">
    <source>
        <dbReference type="EMBL" id="KAL1592605.1"/>
    </source>
</evidence>
<protein>
    <submittedName>
        <fullName evidence="1">Uncharacterized protein</fullName>
    </submittedName>
</protein>
<dbReference type="EMBL" id="JAKJXO020000020">
    <property type="protein sequence ID" value="KAL1592605.1"/>
    <property type="molecule type" value="Genomic_DNA"/>
</dbReference>
<accession>A0ABR3QKD6</accession>
<sequence length="1350" mass="150094">MASNVTKADLLLLPMKLDAFVFNEHVCNGGKLEAKIAPITQPNYTFLRLENFYLQNDIVNPLDLHAVSPASKNSRFTDLRTAQPRTNRQGVYLHWMVPRMYRLAGVQKKESDISNDSKVLQPAPNRWLVVRLLDLKSIEPANAKVDEVEAWIIESDRKRDIYNDLTENDDFQVDVSPFVAAEEGEVDIRKQAEVFIGKKTALSAWDEAPDPQGVTINLLNSSNQLFADYQPHNSNVFSMVDPFEYSDGTPTRKKLSKANASYYVIGWHGRSEQDPFFKREGETLSRDERLTALSLMLADRTSSGVAQWLSETAATTRALCHGAMYDVEWDTSKKPRRVPADDCAKRLNEQLPVAVGEAPLESLLAFVEGQKTKDAKSVQDLAASIDSIRLLLRSKDDGVEAQRKAEDSLAATHYMQVEGGVQYNITGSAQGGSGQPSPEDQAKLVQLNKMQALLDSSQRIQRQLQWDMFALWWKYLSDPNGKAKADEIKADVNAIRDKATPLRKQMLDLTEEIEELKSELPAAKPGACPPFARVMDPNLLVGGVRSSWPHDFLLSLKVRLSAQTARPANGGTESPAWTRLFSTIRTKCPAIGESAVALLQEFLCLAPTADPAEVPPSAVVPLYHDLDPAQSDSSGSRWRDRWAGTQPWFPLFMEWEAEYVHIPFGKWELQQQTSSRSTVEKLAYQIRSDVDLTTARIEDKRVVSGRSLILPQPSVSLRLIVSQLFSDTPPAVLESLKLTEEERRKILESIDQLGLLSAPLAGFIDHLTTKFQGSHVKPFAKLPNRKITIGDAVTVSRAAGFTDALIGYIGEETDLTPYGTSVTAPHGASMFKPATHGQFRLTKVNIIDKFGQVVHAIDPTVPPQDAEPLYPCISESLRPQPLPGQPLVANAVRPDKPGKCEFVQLPPRINQPARINAHFVRPYTDKKLSRKPLYKRVPETESPVWGWIVVNFPNNGLQVFLPDGTFYREIRFGGPKGTLASEDWLPFGPPSKSALPSSDDMAQLQALIERLKQPDYLDGFVKMIVQASKNQPAAPSGYSEMLSSVVGKPLALVRIGWSLELATDQLVNQSSFRTGIAADKTLLEPTEPPATPYSFPIKIGDRKRLFDGMVGYFNVAPKGTPSDLFDLEQIQTYFIGKMNAQDARVGINMKKAPLLKPTWVPPYAPSLVPDSEPPPIDPVKYAQDYNANLLVVGALIDPFTPVNVYSGILPPKSLQLLPWVWQDALQKMTAFLHLGPLVMINDVPPYDQMKKLTDRWDEVTPVKSAVRMHTMQGVDWAWLQPYIVKETVSATGEGSIATEGGEVVQQERDTTVFMPLAVDQVEPELRFETGPYTAIEGYLQMRRGVVQKAK</sequence>
<proteinExistence type="predicted"/>
<organism evidence="1 2">
    <name type="scientific">Paraconiothyrium brasiliense</name>
    <dbReference type="NCBI Taxonomy" id="300254"/>
    <lineage>
        <taxon>Eukaryota</taxon>
        <taxon>Fungi</taxon>
        <taxon>Dikarya</taxon>
        <taxon>Ascomycota</taxon>
        <taxon>Pezizomycotina</taxon>
        <taxon>Dothideomycetes</taxon>
        <taxon>Pleosporomycetidae</taxon>
        <taxon>Pleosporales</taxon>
        <taxon>Massarineae</taxon>
        <taxon>Didymosphaeriaceae</taxon>
        <taxon>Paraconiothyrium</taxon>
    </lineage>
</organism>
<evidence type="ECO:0000313" key="2">
    <source>
        <dbReference type="Proteomes" id="UP001521785"/>
    </source>
</evidence>
<reference evidence="1 2" key="1">
    <citation type="submission" date="2024-02" db="EMBL/GenBank/DDBJ databases">
        <title>De novo assembly and annotation of 12 fungi associated with fruit tree decline syndrome in Ontario, Canada.</title>
        <authorList>
            <person name="Sulman M."/>
            <person name="Ellouze W."/>
            <person name="Ilyukhin E."/>
        </authorList>
    </citation>
    <scope>NUCLEOTIDE SEQUENCE [LARGE SCALE GENOMIC DNA]</scope>
    <source>
        <strain evidence="1 2">M42-189</strain>
    </source>
</reference>
<keyword evidence="2" id="KW-1185">Reference proteome</keyword>
<comment type="caution">
    <text evidence="1">The sequence shown here is derived from an EMBL/GenBank/DDBJ whole genome shotgun (WGS) entry which is preliminary data.</text>
</comment>
<gene>
    <name evidence="1" type="ORF">SLS60_011021</name>
</gene>
<dbReference type="Proteomes" id="UP001521785">
    <property type="component" value="Unassembled WGS sequence"/>
</dbReference>
<name>A0ABR3QKD6_9PLEO</name>